<keyword evidence="2" id="KW-0813">Transport</keyword>
<dbReference type="GO" id="GO:0015385">
    <property type="term" value="F:sodium:proton antiporter activity"/>
    <property type="evidence" value="ECO:0007669"/>
    <property type="project" value="TreeGrafter"/>
</dbReference>
<evidence type="ECO:0000256" key="5">
    <source>
        <dbReference type="ARBA" id="ARBA00022989"/>
    </source>
</evidence>
<sequence>DRVVAIDILGILIVGFCAVLGIPTGRSWYIDIGIAWALQSFIATIALAKYIEGKDFDE</sequence>
<keyword evidence="3" id="KW-1003">Cell membrane</keyword>
<dbReference type="AlphaFoldDB" id="X1QMJ9"/>
<dbReference type="GO" id="GO:0005886">
    <property type="term" value="C:plasma membrane"/>
    <property type="evidence" value="ECO:0007669"/>
    <property type="project" value="UniProtKB-SubCell"/>
</dbReference>
<organism evidence="8">
    <name type="scientific">marine sediment metagenome</name>
    <dbReference type="NCBI Taxonomy" id="412755"/>
    <lineage>
        <taxon>unclassified sequences</taxon>
        <taxon>metagenomes</taxon>
        <taxon>ecological metagenomes</taxon>
    </lineage>
</organism>
<dbReference type="PANTHER" id="PTHR34702:SF1">
    <property type="entry name" value="NA(+)_H(+) ANTIPORTER SUBUNIT F"/>
    <property type="match status" value="1"/>
</dbReference>
<keyword evidence="5 7" id="KW-1133">Transmembrane helix</keyword>
<evidence type="ECO:0000256" key="7">
    <source>
        <dbReference type="SAM" id="Phobius"/>
    </source>
</evidence>
<evidence type="ECO:0000256" key="1">
    <source>
        <dbReference type="ARBA" id="ARBA00004651"/>
    </source>
</evidence>
<accession>X1QMJ9</accession>
<keyword evidence="6 7" id="KW-0472">Membrane</keyword>
<feature type="transmembrane region" description="Helical" evidence="7">
    <location>
        <begin position="28"/>
        <end position="48"/>
    </location>
</feature>
<name>X1QMJ9_9ZZZZ</name>
<evidence type="ECO:0000256" key="4">
    <source>
        <dbReference type="ARBA" id="ARBA00022692"/>
    </source>
</evidence>
<feature type="transmembrane region" description="Helical" evidence="7">
    <location>
        <begin position="5"/>
        <end position="22"/>
    </location>
</feature>
<dbReference type="PANTHER" id="PTHR34702">
    <property type="entry name" value="NA(+)/H(+) ANTIPORTER SUBUNIT F1"/>
    <property type="match status" value="1"/>
</dbReference>
<dbReference type="InterPro" id="IPR007208">
    <property type="entry name" value="MrpF/PhaF-like"/>
</dbReference>
<comment type="subcellular location">
    <subcellularLocation>
        <location evidence="1">Cell membrane</location>
        <topology evidence="1">Multi-pass membrane protein</topology>
    </subcellularLocation>
</comment>
<dbReference type="Pfam" id="PF04066">
    <property type="entry name" value="MrpF_PhaF"/>
    <property type="match status" value="1"/>
</dbReference>
<proteinExistence type="predicted"/>
<evidence type="ECO:0008006" key="9">
    <source>
        <dbReference type="Google" id="ProtNLM"/>
    </source>
</evidence>
<protein>
    <recommendedName>
        <fullName evidence="9">Multiple resistance and pH regulation protein F</fullName>
    </recommendedName>
</protein>
<reference evidence="8" key="1">
    <citation type="journal article" date="2014" name="Front. Microbiol.">
        <title>High frequency of phylogenetically diverse reductive dehalogenase-homologous genes in deep subseafloor sedimentary metagenomes.</title>
        <authorList>
            <person name="Kawai M."/>
            <person name="Futagami T."/>
            <person name="Toyoda A."/>
            <person name="Takaki Y."/>
            <person name="Nishi S."/>
            <person name="Hori S."/>
            <person name="Arai W."/>
            <person name="Tsubouchi T."/>
            <person name="Morono Y."/>
            <person name="Uchiyama I."/>
            <person name="Ito T."/>
            <person name="Fujiyama A."/>
            <person name="Inagaki F."/>
            <person name="Takami H."/>
        </authorList>
    </citation>
    <scope>NUCLEOTIDE SEQUENCE</scope>
    <source>
        <strain evidence="8">Expedition CK06-06</strain>
    </source>
</reference>
<feature type="non-terminal residue" evidence="8">
    <location>
        <position position="1"/>
    </location>
</feature>
<dbReference type="EMBL" id="BARV01034953">
    <property type="protein sequence ID" value="GAI52235.1"/>
    <property type="molecule type" value="Genomic_DNA"/>
</dbReference>
<evidence type="ECO:0000313" key="8">
    <source>
        <dbReference type="EMBL" id="GAI52235.1"/>
    </source>
</evidence>
<evidence type="ECO:0000256" key="3">
    <source>
        <dbReference type="ARBA" id="ARBA00022475"/>
    </source>
</evidence>
<gene>
    <name evidence="8" type="ORF">S06H3_54613</name>
</gene>
<keyword evidence="4 7" id="KW-0812">Transmembrane</keyword>
<evidence type="ECO:0000256" key="2">
    <source>
        <dbReference type="ARBA" id="ARBA00022448"/>
    </source>
</evidence>
<comment type="caution">
    <text evidence="8">The sequence shown here is derived from an EMBL/GenBank/DDBJ whole genome shotgun (WGS) entry which is preliminary data.</text>
</comment>
<evidence type="ECO:0000256" key="6">
    <source>
        <dbReference type="ARBA" id="ARBA00023136"/>
    </source>
</evidence>